<name>A0AAN9K6H7_CLITE</name>
<dbReference type="AlphaFoldDB" id="A0AAN9K6H7"/>
<protein>
    <submittedName>
        <fullName evidence="2">Uncharacterized protein</fullName>
    </submittedName>
</protein>
<reference evidence="2 3" key="1">
    <citation type="submission" date="2024-01" db="EMBL/GenBank/DDBJ databases">
        <title>The genomes of 5 underutilized Papilionoideae crops provide insights into root nodulation and disease resistance.</title>
        <authorList>
            <person name="Yuan L."/>
        </authorList>
    </citation>
    <scope>NUCLEOTIDE SEQUENCE [LARGE SCALE GENOMIC DNA]</scope>
    <source>
        <strain evidence="2">LY-2023</strain>
        <tissue evidence="2">Leaf</tissue>
    </source>
</reference>
<accession>A0AAN9K6H7</accession>
<evidence type="ECO:0000313" key="3">
    <source>
        <dbReference type="Proteomes" id="UP001359559"/>
    </source>
</evidence>
<gene>
    <name evidence="2" type="ORF">RJT34_08029</name>
</gene>
<feature type="region of interest" description="Disordered" evidence="1">
    <location>
        <begin position="34"/>
        <end position="94"/>
    </location>
</feature>
<organism evidence="2 3">
    <name type="scientific">Clitoria ternatea</name>
    <name type="common">Butterfly pea</name>
    <dbReference type="NCBI Taxonomy" id="43366"/>
    <lineage>
        <taxon>Eukaryota</taxon>
        <taxon>Viridiplantae</taxon>
        <taxon>Streptophyta</taxon>
        <taxon>Embryophyta</taxon>
        <taxon>Tracheophyta</taxon>
        <taxon>Spermatophyta</taxon>
        <taxon>Magnoliopsida</taxon>
        <taxon>eudicotyledons</taxon>
        <taxon>Gunneridae</taxon>
        <taxon>Pentapetalae</taxon>
        <taxon>rosids</taxon>
        <taxon>fabids</taxon>
        <taxon>Fabales</taxon>
        <taxon>Fabaceae</taxon>
        <taxon>Papilionoideae</taxon>
        <taxon>50 kb inversion clade</taxon>
        <taxon>NPAAA clade</taxon>
        <taxon>indigoferoid/millettioid clade</taxon>
        <taxon>Phaseoleae</taxon>
        <taxon>Clitoria</taxon>
    </lineage>
</organism>
<evidence type="ECO:0000256" key="1">
    <source>
        <dbReference type="SAM" id="MobiDB-lite"/>
    </source>
</evidence>
<dbReference type="EMBL" id="JAYKXN010000002">
    <property type="protein sequence ID" value="KAK7310477.1"/>
    <property type="molecule type" value="Genomic_DNA"/>
</dbReference>
<feature type="compositionally biased region" description="Basic and acidic residues" evidence="1">
    <location>
        <begin position="40"/>
        <end position="61"/>
    </location>
</feature>
<sequence length="181" mass="20739">MCANSKHNKPENALDELNMKSAKSVKVMKKILETNEDLMAENKKPRDEKKKPGELKDELKMKSAKSVEVMKKSSETNEDLMAKNNKPTDEKKKPEELKGYKVVKDVISDVKNEIAQHVANLEVSNFTMAPVKYHGLWNQSLPHNCNTTDKPNPGHDSKYEDLSRKYEELAQQVFVLRSVWP</sequence>
<dbReference type="Proteomes" id="UP001359559">
    <property type="component" value="Unassembled WGS sequence"/>
</dbReference>
<evidence type="ECO:0000313" key="2">
    <source>
        <dbReference type="EMBL" id="KAK7310477.1"/>
    </source>
</evidence>
<feature type="region of interest" description="Disordered" evidence="1">
    <location>
        <begin position="1"/>
        <end position="20"/>
    </location>
</feature>
<keyword evidence="3" id="KW-1185">Reference proteome</keyword>
<comment type="caution">
    <text evidence="2">The sequence shown here is derived from an EMBL/GenBank/DDBJ whole genome shotgun (WGS) entry which is preliminary data.</text>
</comment>
<proteinExistence type="predicted"/>